<dbReference type="GO" id="GO:0035303">
    <property type="term" value="P:regulation of dephosphorylation"/>
    <property type="evidence" value="ECO:0007669"/>
    <property type="project" value="TreeGrafter"/>
</dbReference>
<dbReference type="Gene3D" id="1.25.40.540">
    <property type="entry name" value="TAP42-like family"/>
    <property type="match status" value="1"/>
</dbReference>
<dbReference type="InterPro" id="IPR038511">
    <property type="entry name" value="TAP42/TAP46-like_sf"/>
</dbReference>
<dbReference type="GO" id="GO:0051721">
    <property type="term" value="F:protein phosphatase 2A binding"/>
    <property type="evidence" value="ECO:0007669"/>
    <property type="project" value="TreeGrafter"/>
</dbReference>
<evidence type="ECO:0000313" key="3">
    <source>
        <dbReference type="Proteomes" id="UP000094112"/>
    </source>
</evidence>
<accession>A0A1E3P954</accession>
<dbReference type="GO" id="GO:0000159">
    <property type="term" value="C:protein phosphatase type 2A complex"/>
    <property type="evidence" value="ECO:0007669"/>
    <property type="project" value="EnsemblFungi"/>
</dbReference>
<dbReference type="OrthoDB" id="10261753at2759"/>
<evidence type="ECO:0008006" key="4">
    <source>
        <dbReference type="Google" id="ProtNLM"/>
    </source>
</evidence>
<dbReference type="Proteomes" id="UP000094112">
    <property type="component" value="Unassembled WGS sequence"/>
</dbReference>
<dbReference type="RefSeq" id="XP_019040614.1">
    <property type="nucleotide sequence ID" value="XM_019183288.1"/>
</dbReference>
<dbReference type="PANTHER" id="PTHR10933:SF9">
    <property type="entry name" value="IMMUNOGLOBULIN-BINDING PROTEIN 1"/>
    <property type="match status" value="1"/>
</dbReference>
<feature type="compositionally biased region" description="Basic and acidic residues" evidence="1">
    <location>
        <begin position="318"/>
        <end position="337"/>
    </location>
</feature>
<dbReference type="GO" id="GO:1903432">
    <property type="term" value="P:regulation of TORC1 signaling"/>
    <property type="evidence" value="ECO:0007669"/>
    <property type="project" value="EnsemblFungi"/>
</dbReference>
<proteinExistence type="predicted"/>
<name>A0A1E3P954_WICAA</name>
<dbReference type="GO" id="GO:0045943">
    <property type="term" value="P:positive regulation of transcription by RNA polymerase I"/>
    <property type="evidence" value="ECO:0007669"/>
    <property type="project" value="EnsemblFungi"/>
</dbReference>
<feature type="compositionally biased region" description="Acidic residues" evidence="1">
    <location>
        <begin position="306"/>
        <end position="317"/>
    </location>
</feature>
<dbReference type="GeneID" id="30200534"/>
<dbReference type="InterPro" id="IPR007304">
    <property type="entry name" value="TAP46-like"/>
</dbReference>
<protein>
    <recommendedName>
        <fullName evidence="4">TAP42-like protein</fullName>
    </recommendedName>
</protein>
<keyword evidence="3" id="KW-1185">Reference proteome</keyword>
<dbReference type="EMBL" id="KV454209">
    <property type="protein sequence ID" value="ODQ61407.1"/>
    <property type="molecule type" value="Genomic_DNA"/>
</dbReference>
<dbReference type="AlphaFoldDB" id="A0A1E3P954"/>
<dbReference type="STRING" id="683960.A0A1E3P954"/>
<dbReference type="PANTHER" id="PTHR10933">
    <property type="entry name" value="IMMUNOGLOBULIN-BINDING PROTEIN 1"/>
    <property type="match status" value="1"/>
</dbReference>
<dbReference type="Pfam" id="PF04177">
    <property type="entry name" value="TAP42"/>
    <property type="match status" value="1"/>
</dbReference>
<evidence type="ECO:0000313" key="2">
    <source>
        <dbReference type="EMBL" id="ODQ61407.1"/>
    </source>
</evidence>
<organism evidence="2 3">
    <name type="scientific">Wickerhamomyces anomalus (strain ATCC 58044 / CBS 1984 / NCYC 433 / NRRL Y-366-8)</name>
    <name type="common">Yeast</name>
    <name type="synonym">Hansenula anomala</name>
    <dbReference type="NCBI Taxonomy" id="683960"/>
    <lineage>
        <taxon>Eukaryota</taxon>
        <taxon>Fungi</taxon>
        <taxon>Dikarya</taxon>
        <taxon>Ascomycota</taxon>
        <taxon>Saccharomycotina</taxon>
        <taxon>Saccharomycetes</taxon>
        <taxon>Phaffomycetales</taxon>
        <taxon>Wickerhamomycetaceae</taxon>
        <taxon>Wickerhamomyces</taxon>
    </lineage>
</organism>
<gene>
    <name evidence="2" type="ORF">WICANDRAFT_61965</name>
</gene>
<sequence>MSTQSEQQKPLKTVYNECVCGFTQLGDSIQRQDSDEYQGKLKELTQKFLNLKETVGRIGLFSDNESIEDVNTGEIQLLSVEYYLAQLYAQNIAPSKIHNLKKSILLYLQYLRSLSNYDLLTKDEVDKLDKLREDPFEIKNLSDTAMLRRDEKIAAYKLEKTLTTKIEYLSKLESDENEYNNADEEEIRQLYIDQLKLFTLKTFNNIRFITQELEILQNIPEPKIEPIEDKQETKDPTGYTEKLETVDKAFLSKEGKILKPFTIVKRDDLKKKVFGTGQYLPTMTVEDFLEQELANGGMVTGGGNDGPEESSDEDDFDKNDRDTYKAREWDDFTESHAKGSGNTMNRG</sequence>
<feature type="region of interest" description="Disordered" evidence="1">
    <location>
        <begin position="294"/>
        <end position="347"/>
    </location>
</feature>
<dbReference type="GO" id="GO:0005829">
    <property type="term" value="C:cytosol"/>
    <property type="evidence" value="ECO:0007669"/>
    <property type="project" value="EnsemblFungi"/>
</dbReference>
<evidence type="ECO:0000256" key="1">
    <source>
        <dbReference type="SAM" id="MobiDB-lite"/>
    </source>
</evidence>
<reference evidence="2 3" key="1">
    <citation type="journal article" date="2016" name="Proc. Natl. Acad. Sci. U.S.A.">
        <title>Comparative genomics of biotechnologically important yeasts.</title>
        <authorList>
            <person name="Riley R."/>
            <person name="Haridas S."/>
            <person name="Wolfe K.H."/>
            <person name="Lopes M.R."/>
            <person name="Hittinger C.T."/>
            <person name="Goeker M."/>
            <person name="Salamov A.A."/>
            <person name="Wisecaver J.H."/>
            <person name="Long T.M."/>
            <person name="Calvey C.H."/>
            <person name="Aerts A.L."/>
            <person name="Barry K.W."/>
            <person name="Choi C."/>
            <person name="Clum A."/>
            <person name="Coughlan A.Y."/>
            <person name="Deshpande S."/>
            <person name="Douglass A.P."/>
            <person name="Hanson S.J."/>
            <person name="Klenk H.-P."/>
            <person name="LaButti K.M."/>
            <person name="Lapidus A."/>
            <person name="Lindquist E.A."/>
            <person name="Lipzen A.M."/>
            <person name="Meier-Kolthoff J.P."/>
            <person name="Ohm R.A."/>
            <person name="Otillar R.P."/>
            <person name="Pangilinan J.L."/>
            <person name="Peng Y."/>
            <person name="Rokas A."/>
            <person name="Rosa C.A."/>
            <person name="Scheuner C."/>
            <person name="Sibirny A.A."/>
            <person name="Slot J.C."/>
            <person name="Stielow J.B."/>
            <person name="Sun H."/>
            <person name="Kurtzman C.P."/>
            <person name="Blackwell M."/>
            <person name="Grigoriev I.V."/>
            <person name="Jeffries T.W."/>
        </authorList>
    </citation>
    <scope>NUCLEOTIDE SEQUENCE [LARGE SCALE GENOMIC DNA]</scope>
    <source>
        <strain evidence="3">ATCC 58044 / CBS 1984 / NCYC 433 / NRRL Y-366-8</strain>
    </source>
</reference>